<comment type="caution">
    <text evidence="11">The sequence shown here is derived from an EMBL/GenBank/DDBJ whole genome shotgun (WGS) entry which is preliminary data.</text>
</comment>
<name>A0ABR8TQJ3_9PSED</name>
<evidence type="ECO:0000256" key="6">
    <source>
        <dbReference type="ARBA" id="ARBA00016139"/>
    </source>
</evidence>
<accession>A0ABR8TQJ3</accession>
<dbReference type="GO" id="GO:0003841">
    <property type="term" value="F:1-acylglycerol-3-phosphate O-acyltransferase activity"/>
    <property type="evidence" value="ECO:0007669"/>
    <property type="project" value="UniProtKB-EC"/>
</dbReference>
<dbReference type="PANTHER" id="PTHR10434:SF11">
    <property type="entry name" value="1-ACYL-SN-GLYCEROL-3-PHOSPHATE ACYLTRANSFERASE"/>
    <property type="match status" value="1"/>
</dbReference>
<dbReference type="SUPFAM" id="SSF69593">
    <property type="entry name" value="Glycerol-3-phosphate (1)-acyltransferase"/>
    <property type="match status" value="1"/>
</dbReference>
<keyword evidence="7 9" id="KW-0808">Transferase</keyword>
<evidence type="ECO:0000256" key="7">
    <source>
        <dbReference type="ARBA" id="ARBA00022679"/>
    </source>
</evidence>
<protein>
    <recommendedName>
        <fullName evidence="6 9">1-acyl-sn-glycerol-3-phosphate acyltransferase</fullName>
        <ecNumber evidence="5 9">2.3.1.51</ecNumber>
    </recommendedName>
</protein>
<dbReference type="EC" id="2.3.1.51" evidence="5 9"/>
<dbReference type="NCBIfam" id="TIGR00530">
    <property type="entry name" value="AGP_acyltrn"/>
    <property type="match status" value="1"/>
</dbReference>
<dbReference type="EMBL" id="JACSQG010000006">
    <property type="protein sequence ID" value="MBD7978039.1"/>
    <property type="molecule type" value="Genomic_DNA"/>
</dbReference>
<comment type="domain">
    <text evidence="9">The HXXXXD motif is essential for acyltransferase activity and may constitute the binding site for the phosphate moiety of the glycerol-3-phosphate.</text>
</comment>
<dbReference type="PANTHER" id="PTHR10434">
    <property type="entry name" value="1-ACYL-SN-GLYCEROL-3-PHOSPHATE ACYLTRANSFERASE"/>
    <property type="match status" value="1"/>
</dbReference>
<evidence type="ECO:0000256" key="2">
    <source>
        <dbReference type="ARBA" id="ARBA00004728"/>
    </source>
</evidence>
<keyword evidence="12" id="KW-1185">Reference proteome</keyword>
<proteinExistence type="inferred from homology"/>
<dbReference type="Pfam" id="PF01553">
    <property type="entry name" value="Acyltransferase"/>
    <property type="match status" value="1"/>
</dbReference>
<dbReference type="CDD" id="cd07989">
    <property type="entry name" value="LPLAT_AGPAT-like"/>
    <property type="match status" value="1"/>
</dbReference>
<dbReference type="InterPro" id="IPR004552">
    <property type="entry name" value="AGP_acyltrans"/>
</dbReference>
<evidence type="ECO:0000256" key="3">
    <source>
        <dbReference type="ARBA" id="ARBA00005189"/>
    </source>
</evidence>
<evidence type="ECO:0000259" key="10">
    <source>
        <dbReference type="SMART" id="SM00563"/>
    </source>
</evidence>
<feature type="domain" description="Phospholipid/glycerol acyltransferase" evidence="10">
    <location>
        <begin position="68"/>
        <end position="183"/>
    </location>
</feature>
<evidence type="ECO:0000256" key="1">
    <source>
        <dbReference type="ARBA" id="ARBA00001141"/>
    </source>
</evidence>
<keyword evidence="9" id="KW-0594">Phospholipid biosynthesis</keyword>
<reference evidence="11 12" key="1">
    <citation type="submission" date="2020-08" db="EMBL/GenBank/DDBJ databases">
        <title>A Genomic Blueprint of the Chicken Gut Microbiome.</title>
        <authorList>
            <person name="Gilroy R."/>
            <person name="Ravi A."/>
            <person name="Getino M."/>
            <person name="Pursley I."/>
            <person name="Horton D.L."/>
            <person name="Alikhan N.-F."/>
            <person name="Baker D."/>
            <person name="Gharbi K."/>
            <person name="Hall N."/>
            <person name="Watson M."/>
            <person name="Adriaenssens E.M."/>
            <person name="Foster-Nyarko E."/>
            <person name="Jarju S."/>
            <person name="Secka A."/>
            <person name="Antonio M."/>
            <person name="Oren A."/>
            <person name="Chaudhuri R."/>
            <person name="La Ragione R.M."/>
            <person name="Hildebrand F."/>
            <person name="Pallen M.J."/>
        </authorList>
    </citation>
    <scope>NUCLEOTIDE SEQUENCE [LARGE SCALE GENOMIC DNA]</scope>
    <source>
        <strain evidence="11 12">Sa2CUA2</strain>
    </source>
</reference>
<keyword evidence="9" id="KW-0444">Lipid biosynthesis</keyword>
<dbReference type="InterPro" id="IPR002123">
    <property type="entry name" value="Plipid/glycerol_acylTrfase"/>
</dbReference>
<evidence type="ECO:0000256" key="9">
    <source>
        <dbReference type="RuleBase" id="RU361267"/>
    </source>
</evidence>
<keyword evidence="9" id="KW-1208">Phospholipid metabolism</keyword>
<evidence type="ECO:0000313" key="12">
    <source>
        <dbReference type="Proteomes" id="UP000611945"/>
    </source>
</evidence>
<keyword evidence="9" id="KW-0443">Lipid metabolism</keyword>
<gene>
    <name evidence="11" type="ORF">H9642_12685</name>
</gene>
<evidence type="ECO:0000313" key="11">
    <source>
        <dbReference type="EMBL" id="MBD7978039.1"/>
    </source>
</evidence>
<sequence length="247" mass="27367">MLSVLRLLLLSVYSVIASCLGALLGVLRPFNPNNTSLCARLFATPSQWLLRIKVETELEHLNSQTQACVIIANHQSNYDLFVLGGTVPSRTVSLGKKSLKWIPVFGQLYWLAGNVLIDRSNACKARQTMLTTTETLQKRQTSIWVFPEGTRNGGQELLPFKKGAFQMAIAAGAPIVPVCVSRYTQTLDLNRWDSGQIRVRALPAIPTAHLSLEDMPALIEQCHARMQACIDELDEELEQRLAAAQPL</sequence>
<dbReference type="Proteomes" id="UP000611945">
    <property type="component" value="Unassembled WGS sequence"/>
</dbReference>
<keyword evidence="8 9" id="KW-0012">Acyltransferase</keyword>
<evidence type="ECO:0000256" key="5">
    <source>
        <dbReference type="ARBA" id="ARBA00013211"/>
    </source>
</evidence>
<comment type="similarity">
    <text evidence="4 9">Belongs to the 1-acyl-sn-glycerol-3-phosphate acyltransferase family.</text>
</comment>
<comment type="pathway">
    <text evidence="3">Lipid metabolism.</text>
</comment>
<evidence type="ECO:0000256" key="8">
    <source>
        <dbReference type="ARBA" id="ARBA00023315"/>
    </source>
</evidence>
<dbReference type="PROSITE" id="PS51257">
    <property type="entry name" value="PROKAR_LIPOPROTEIN"/>
    <property type="match status" value="1"/>
</dbReference>
<comment type="catalytic activity">
    <reaction evidence="1 9">
        <text>a 1-acyl-sn-glycero-3-phosphate + an acyl-CoA = a 1,2-diacyl-sn-glycero-3-phosphate + CoA</text>
        <dbReference type="Rhea" id="RHEA:19709"/>
        <dbReference type="ChEBI" id="CHEBI:57287"/>
        <dbReference type="ChEBI" id="CHEBI:57970"/>
        <dbReference type="ChEBI" id="CHEBI:58342"/>
        <dbReference type="ChEBI" id="CHEBI:58608"/>
        <dbReference type="EC" id="2.3.1.51"/>
    </reaction>
</comment>
<dbReference type="SMART" id="SM00563">
    <property type="entry name" value="PlsC"/>
    <property type="match status" value="1"/>
</dbReference>
<evidence type="ECO:0000256" key="4">
    <source>
        <dbReference type="ARBA" id="ARBA00008655"/>
    </source>
</evidence>
<organism evidence="11 12">
    <name type="scientific">Serpens gallinarum</name>
    <dbReference type="NCBI Taxonomy" id="2763075"/>
    <lineage>
        <taxon>Bacteria</taxon>
        <taxon>Pseudomonadati</taxon>
        <taxon>Pseudomonadota</taxon>
        <taxon>Gammaproteobacteria</taxon>
        <taxon>Pseudomonadales</taxon>
        <taxon>Pseudomonadaceae</taxon>
        <taxon>Pseudomonas</taxon>
    </lineage>
</organism>
<comment type="pathway">
    <text evidence="2">Phospholipid metabolism; CDP-diacylglycerol biosynthesis; CDP-diacylglycerol from sn-glycerol 3-phosphate: step 2/3.</text>
</comment>
<dbReference type="RefSeq" id="WP_251836812.1">
    <property type="nucleotide sequence ID" value="NZ_JACSQG010000006.1"/>
</dbReference>